<evidence type="ECO:0000313" key="1">
    <source>
        <dbReference type="Proteomes" id="UP000492821"/>
    </source>
</evidence>
<name>A0A7E4V2N9_PANRE</name>
<accession>A0A7E4V2N9</accession>
<proteinExistence type="predicted"/>
<dbReference type="Proteomes" id="UP000492821">
    <property type="component" value="Unassembled WGS sequence"/>
</dbReference>
<evidence type="ECO:0000313" key="2">
    <source>
        <dbReference type="WBParaSite" id="Pan_g15826.t1"/>
    </source>
</evidence>
<organism evidence="1 2">
    <name type="scientific">Panagrellus redivivus</name>
    <name type="common">Microworm</name>
    <dbReference type="NCBI Taxonomy" id="6233"/>
    <lineage>
        <taxon>Eukaryota</taxon>
        <taxon>Metazoa</taxon>
        <taxon>Ecdysozoa</taxon>
        <taxon>Nematoda</taxon>
        <taxon>Chromadorea</taxon>
        <taxon>Rhabditida</taxon>
        <taxon>Tylenchina</taxon>
        <taxon>Panagrolaimomorpha</taxon>
        <taxon>Panagrolaimoidea</taxon>
        <taxon>Panagrolaimidae</taxon>
        <taxon>Panagrellus</taxon>
    </lineage>
</organism>
<protein>
    <submittedName>
        <fullName evidence="2">Runt domain-containing protein</fullName>
    </submittedName>
</protein>
<keyword evidence="1" id="KW-1185">Reference proteome</keyword>
<dbReference type="AlphaFoldDB" id="A0A7E4V2N9"/>
<reference evidence="1" key="1">
    <citation type="journal article" date="2013" name="Genetics">
        <title>The draft genome and transcriptome of Panagrellus redivivus are shaped by the harsh demands of a free-living lifestyle.</title>
        <authorList>
            <person name="Srinivasan J."/>
            <person name="Dillman A.R."/>
            <person name="Macchietto M.G."/>
            <person name="Heikkinen L."/>
            <person name="Lakso M."/>
            <person name="Fracchia K.M."/>
            <person name="Antoshechkin I."/>
            <person name="Mortazavi A."/>
            <person name="Wong G."/>
            <person name="Sternberg P.W."/>
        </authorList>
    </citation>
    <scope>NUCLEOTIDE SEQUENCE [LARGE SCALE GENOMIC DNA]</scope>
    <source>
        <strain evidence="1">MT8872</strain>
    </source>
</reference>
<reference evidence="2" key="2">
    <citation type="submission" date="2020-10" db="UniProtKB">
        <authorList>
            <consortium name="WormBaseParasite"/>
        </authorList>
    </citation>
    <scope>IDENTIFICATION</scope>
</reference>
<dbReference type="WBParaSite" id="Pan_g15826.t1">
    <property type="protein sequence ID" value="Pan_g15826.t1"/>
    <property type="gene ID" value="Pan_g15826"/>
</dbReference>
<sequence length="177" mass="19711">MGGTAHAQMNDGMLGMLLGNPVLVWMCRPVLHGEPDFEPKHPNQTNRVASSLPVSMALPPSFSESTHPLNLPPSKLLLSVLHEGHPPGHCPPKKPKLPSSWHRRYFSYSLIETRTAIVVISQQDHFSAVVYCMGEHVITSIYLLLCVLSASPRLENTTKHKSFSFSIIRIFDGFMKD</sequence>